<dbReference type="InterPro" id="IPR036388">
    <property type="entry name" value="WH-like_DNA-bd_sf"/>
</dbReference>
<dbReference type="EMBL" id="SOAX01000001">
    <property type="protein sequence ID" value="TDT44230.1"/>
    <property type="molecule type" value="Genomic_DNA"/>
</dbReference>
<organism evidence="3 4">
    <name type="scientific">Halospina denitrificans</name>
    <dbReference type="NCBI Taxonomy" id="332522"/>
    <lineage>
        <taxon>Bacteria</taxon>
        <taxon>Pseudomonadati</taxon>
        <taxon>Pseudomonadota</taxon>
        <taxon>Gammaproteobacteria</taxon>
        <taxon>Halospina</taxon>
    </lineage>
</organism>
<dbReference type="AlphaFoldDB" id="A0A4R7K088"/>
<dbReference type="Proteomes" id="UP000295830">
    <property type="component" value="Unassembled WGS sequence"/>
</dbReference>
<dbReference type="OrthoDB" id="3186544at2"/>
<reference evidence="3 4" key="1">
    <citation type="submission" date="2019-03" db="EMBL/GenBank/DDBJ databases">
        <title>Genomic Encyclopedia of Type Strains, Phase IV (KMG-IV): sequencing the most valuable type-strain genomes for metagenomic binning, comparative biology and taxonomic classification.</title>
        <authorList>
            <person name="Goeker M."/>
        </authorList>
    </citation>
    <scope>NUCLEOTIDE SEQUENCE [LARGE SCALE GENOMIC DNA]</scope>
    <source>
        <strain evidence="3 4">DSM 15505</strain>
    </source>
</reference>
<accession>A0A4R7K088</accession>
<evidence type="ECO:0000259" key="1">
    <source>
        <dbReference type="Pfam" id="PF03551"/>
    </source>
</evidence>
<dbReference type="Gene3D" id="6.10.140.190">
    <property type="match status" value="1"/>
</dbReference>
<dbReference type="InterPro" id="IPR036390">
    <property type="entry name" value="WH_DNA-bd_sf"/>
</dbReference>
<dbReference type="RefSeq" id="WP_133734634.1">
    <property type="nucleotide sequence ID" value="NZ_SOAX01000001.1"/>
</dbReference>
<comment type="caution">
    <text evidence="3">The sequence shown here is derived from an EMBL/GenBank/DDBJ whole genome shotgun (WGS) entry which is preliminary data.</text>
</comment>
<sequence length="179" mass="21299">MSLRAVLLITLKDEPATGYDVLKRFQKGLAHVWNASHQQIYRELERMYQLGLVERETVPQDGRPNRKVYRITSEGETELQQWLETPLDPPVVRLPLYAKFFAWESWPAEARTRELSGLRQQLEERLTTYRAIEQYWFSDPWSMPAEKRAPWHTLRLGQRLTETWIEWIDEITEQEGSTP</sequence>
<protein>
    <submittedName>
        <fullName evidence="3">PadR family transcriptional regulator</fullName>
    </submittedName>
</protein>
<feature type="domain" description="Transcription regulator PadR C-terminal" evidence="2">
    <location>
        <begin position="93"/>
        <end position="173"/>
    </location>
</feature>
<dbReference type="Gene3D" id="1.10.10.10">
    <property type="entry name" value="Winged helix-like DNA-binding domain superfamily/Winged helix DNA-binding domain"/>
    <property type="match status" value="1"/>
</dbReference>
<keyword evidence="4" id="KW-1185">Reference proteome</keyword>
<dbReference type="InterPro" id="IPR018309">
    <property type="entry name" value="Tscrpt_reg_PadR_C"/>
</dbReference>
<name>A0A4R7K088_9GAMM</name>
<dbReference type="PANTHER" id="PTHR43252">
    <property type="entry name" value="TRANSCRIPTIONAL REGULATOR YQJI"/>
    <property type="match status" value="1"/>
</dbReference>
<dbReference type="Pfam" id="PF10400">
    <property type="entry name" value="Vir_act_alpha_C"/>
    <property type="match status" value="1"/>
</dbReference>
<evidence type="ECO:0000259" key="2">
    <source>
        <dbReference type="Pfam" id="PF10400"/>
    </source>
</evidence>
<dbReference type="PANTHER" id="PTHR43252:SF4">
    <property type="entry name" value="TRANSCRIPTIONAL REGULATORY PROTEIN"/>
    <property type="match status" value="1"/>
</dbReference>
<feature type="domain" description="Transcription regulator PadR N-terminal" evidence="1">
    <location>
        <begin position="7"/>
        <end position="81"/>
    </location>
</feature>
<proteinExistence type="predicted"/>
<evidence type="ECO:0000313" key="3">
    <source>
        <dbReference type="EMBL" id="TDT44230.1"/>
    </source>
</evidence>
<dbReference type="SUPFAM" id="SSF46785">
    <property type="entry name" value="Winged helix' DNA-binding domain"/>
    <property type="match status" value="1"/>
</dbReference>
<gene>
    <name evidence="3" type="ORF">DES49_0330</name>
</gene>
<dbReference type="Pfam" id="PF03551">
    <property type="entry name" value="PadR"/>
    <property type="match status" value="1"/>
</dbReference>
<evidence type="ECO:0000313" key="4">
    <source>
        <dbReference type="Proteomes" id="UP000295830"/>
    </source>
</evidence>
<dbReference type="InterPro" id="IPR005149">
    <property type="entry name" value="Tscrpt_reg_PadR_N"/>
</dbReference>